<proteinExistence type="predicted"/>
<protein>
    <submittedName>
        <fullName evidence="1">Uncharacterized protein</fullName>
    </submittedName>
</protein>
<keyword evidence="2" id="KW-1185">Reference proteome</keyword>
<reference evidence="2" key="1">
    <citation type="submission" date="2017-04" db="EMBL/GenBank/DDBJ databases">
        <authorList>
            <person name="Varghese N."/>
            <person name="Submissions S."/>
        </authorList>
    </citation>
    <scope>NUCLEOTIDE SEQUENCE [LARGE SCALE GENOMIC DNA]</scope>
</reference>
<dbReference type="InterPro" id="IPR036390">
    <property type="entry name" value="WH_DNA-bd_sf"/>
</dbReference>
<sequence length="283" mass="31045">MPDIVPLPPIRTAAQLRAQADDLKARPNFVACNQAYTKGVAAFREAARPFGKLIANEDRFRIVNYIFHLWAEGRAAGGDGALTYGTIHEVSQRGQVTARVLKNTLALGVHLGFLERKPNPADRRSWLYAPTELGARFPHQWLIPATESLDRLVDGETLTERIQNDPEVTIRFFLGAGREFASGLEPAILVPDYMHFCGHREGAPLVAMALLIAEMEGKPNPSRGEIAARYGLTKSQVALVISAGVELGFISLENGSARPTDALRDGNADWTAVALAFLHYHLR</sequence>
<dbReference type="EMBL" id="FXWK01000001">
    <property type="protein sequence ID" value="SMQ66242.1"/>
    <property type="molecule type" value="Genomic_DNA"/>
</dbReference>
<evidence type="ECO:0000313" key="1">
    <source>
        <dbReference type="EMBL" id="SMQ66242.1"/>
    </source>
</evidence>
<dbReference type="Proteomes" id="UP000194474">
    <property type="component" value="Unassembled WGS sequence"/>
</dbReference>
<accession>A0A1Y6F0E8</accession>
<name>A0A1Y6F0E8_9HYPH</name>
<dbReference type="OrthoDB" id="8438725at2"/>
<organism evidence="1 2">
    <name type="scientific">Devosia lucknowensis</name>
    <dbReference type="NCBI Taxonomy" id="1096929"/>
    <lineage>
        <taxon>Bacteria</taxon>
        <taxon>Pseudomonadati</taxon>
        <taxon>Pseudomonadota</taxon>
        <taxon>Alphaproteobacteria</taxon>
        <taxon>Hyphomicrobiales</taxon>
        <taxon>Devosiaceae</taxon>
        <taxon>Devosia</taxon>
    </lineage>
</organism>
<dbReference type="InterPro" id="IPR036388">
    <property type="entry name" value="WH-like_DNA-bd_sf"/>
</dbReference>
<dbReference type="RefSeq" id="WP_086469753.1">
    <property type="nucleotide sequence ID" value="NZ_FXWK01000001.1"/>
</dbReference>
<dbReference type="SUPFAM" id="SSF46785">
    <property type="entry name" value="Winged helix' DNA-binding domain"/>
    <property type="match status" value="1"/>
</dbReference>
<evidence type="ECO:0000313" key="2">
    <source>
        <dbReference type="Proteomes" id="UP000194474"/>
    </source>
</evidence>
<gene>
    <name evidence="1" type="ORF">SAMN06295905_1431</name>
</gene>
<dbReference type="AlphaFoldDB" id="A0A1Y6F0E8"/>
<dbReference type="Gene3D" id="1.10.10.10">
    <property type="entry name" value="Winged helix-like DNA-binding domain superfamily/Winged helix DNA-binding domain"/>
    <property type="match status" value="1"/>
</dbReference>